<keyword evidence="2" id="KW-1133">Transmembrane helix</keyword>
<evidence type="ECO:0000313" key="3">
    <source>
        <dbReference type="EMBL" id="RCU43627.1"/>
    </source>
</evidence>
<feature type="transmembrane region" description="Helical" evidence="2">
    <location>
        <begin position="40"/>
        <end position="61"/>
    </location>
</feature>
<keyword evidence="2" id="KW-0812">Transmembrane</keyword>
<organism evidence="3 4">
    <name type="scientific">Corallincola holothuriorum</name>
    <dbReference type="NCBI Taxonomy" id="2282215"/>
    <lineage>
        <taxon>Bacteria</taxon>
        <taxon>Pseudomonadati</taxon>
        <taxon>Pseudomonadota</taxon>
        <taxon>Gammaproteobacteria</taxon>
        <taxon>Alteromonadales</taxon>
        <taxon>Psychromonadaceae</taxon>
        <taxon>Corallincola</taxon>
    </lineage>
</organism>
<dbReference type="Proteomes" id="UP000252558">
    <property type="component" value="Unassembled WGS sequence"/>
</dbReference>
<feature type="region of interest" description="Disordered" evidence="1">
    <location>
        <begin position="85"/>
        <end position="105"/>
    </location>
</feature>
<dbReference type="AlphaFoldDB" id="A0A368MZD8"/>
<keyword evidence="2" id="KW-0472">Membrane</keyword>
<feature type="compositionally biased region" description="Polar residues" evidence="1">
    <location>
        <begin position="85"/>
        <end position="98"/>
    </location>
</feature>
<gene>
    <name evidence="3" type="ORF">DU002_18340</name>
</gene>
<dbReference type="EMBL" id="QPID01000015">
    <property type="protein sequence ID" value="RCU43627.1"/>
    <property type="molecule type" value="Genomic_DNA"/>
</dbReference>
<sequence>MLGIWLFLIFIFGFVMCSCPELQAIALVVALFAVYVTRGYILKSLSLLALTTSIWLTYTHFIAQQNQERAFENFREKECLQFKQQSNKSLQGTQQANPVSAKRAKEAETRFHLLCP</sequence>
<accession>A0A368MZD8</accession>
<name>A0A368MZD8_9GAMM</name>
<reference evidence="3 4" key="1">
    <citation type="submission" date="2018-07" db="EMBL/GenBank/DDBJ databases">
        <title>Corallincola holothuriorum sp. nov., a new facultative anaerobe isolated from sea cucumber Apostichopus japonicus.</title>
        <authorList>
            <person name="Xia H."/>
        </authorList>
    </citation>
    <scope>NUCLEOTIDE SEQUENCE [LARGE SCALE GENOMIC DNA]</scope>
    <source>
        <strain evidence="3 4">C4</strain>
    </source>
</reference>
<evidence type="ECO:0000256" key="2">
    <source>
        <dbReference type="SAM" id="Phobius"/>
    </source>
</evidence>
<evidence type="ECO:0000313" key="4">
    <source>
        <dbReference type="Proteomes" id="UP000252558"/>
    </source>
</evidence>
<proteinExistence type="predicted"/>
<keyword evidence="4" id="KW-1185">Reference proteome</keyword>
<comment type="caution">
    <text evidence="3">The sequence shown here is derived from an EMBL/GenBank/DDBJ whole genome shotgun (WGS) entry which is preliminary data.</text>
</comment>
<evidence type="ECO:0000256" key="1">
    <source>
        <dbReference type="SAM" id="MobiDB-lite"/>
    </source>
</evidence>
<protein>
    <submittedName>
        <fullName evidence="3">Uncharacterized protein</fullName>
    </submittedName>
</protein>